<accession>A0ABW7TKA5</accession>
<dbReference type="Proteomes" id="UP001611263">
    <property type="component" value="Unassembled WGS sequence"/>
</dbReference>
<dbReference type="RefSeq" id="WP_255218516.1">
    <property type="nucleotide sequence ID" value="NZ_JBIRUQ010000002.1"/>
</dbReference>
<organism evidence="1 2">
    <name type="scientific">Nocardia carnea</name>
    <dbReference type="NCBI Taxonomy" id="37328"/>
    <lineage>
        <taxon>Bacteria</taxon>
        <taxon>Bacillati</taxon>
        <taxon>Actinomycetota</taxon>
        <taxon>Actinomycetes</taxon>
        <taxon>Mycobacteriales</taxon>
        <taxon>Nocardiaceae</taxon>
        <taxon>Nocardia</taxon>
    </lineage>
</organism>
<keyword evidence="2" id="KW-1185">Reference proteome</keyword>
<comment type="caution">
    <text evidence="1">The sequence shown here is derived from an EMBL/GenBank/DDBJ whole genome shotgun (WGS) entry which is preliminary data.</text>
</comment>
<dbReference type="Gene3D" id="3.40.462.20">
    <property type="match status" value="1"/>
</dbReference>
<evidence type="ECO:0000313" key="1">
    <source>
        <dbReference type="EMBL" id="MFI1461477.1"/>
    </source>
</evidence>
<gene>
    <name evidence="1" type="ORF">ACH4WX_12235</name>
</gene>
<dbReference type="GeneID" id="93509715"/>
<reference evidence="1 2" key="1">
    <citation type="submission" date="2024-10" db="EMBL/GenBank/DDBJ databases">
        <title>The Natural Products Discovery Center: Release of the First 8490 Sequenced Strains for Exploring Actinobacteria Biosynthetic Diversity.</title>
        <authorList>
            <person name="Kalkreuter E."/>
            <person name="Kautsar S.A."/>
            <person name="Yang D."/>
            <person name="Bader C.D."/>
            <person name="Teijaro C.N."/>
            <person name="Fluegel L."/>
            <person name="Davis C.M."/>
            <person name="Simpson J.R."/>
            <person name="Lauterbach L."/>
            <person name="Steele A.D."/>
            <person name="Gui C."/>
            <person name="Meng S."/>
            <person name="Li G."/>
            <person name="Viehrig K."/>
            <person name="Ye F."/>
            <person name="Su P."/>
            <person name="Kiefer A.F."/>
            <person name="Nichols A."/>
            <person name="Cepeda A.J."/>
            <person name="Yan W."/>
            <person name="Fan B."/>
            <person name="Jiang Y."/>
            <person name="Adhikari A."/>
            <person name="Zheng C.-J."/>
            <person name="Schuster L."/>
            <person name="Cowan T.M."/>
            <person name="Smanski M.J."/>
            <person name="Chevrette M.G."/>
            <person name="De Carvalho L.P.S."/>
            <person name="Shen B."/>
        </authorList>
    </citation>
    <scope>NUCLEOTIDE SEQUENCE [LARGE SCALE GENOMIC DNA]</scope>
    <source>
        <strain evidence="1 2">NPDC020568</strain>
    </source>
</reference>
<dbReference type="EMBL" id="JBIRUQ010000002">
    <property type="protein sequence ID" value="MFI1461477.1"/>
    <property type="molecule type" value="Genomic_DNA"/>
</dbReference>
<proteinExistence type="predicted"/>
<protein>
    <submittedName>
        <fullName evidence="1">Uncharacterized protein</fullName>
    </submittedName>
</protein>
<evidence type="ECO:0000313" key="2">
    <source>
        <dbReference type="Proteomes" id="UP001611263"/>
    </source>
</evidence>
<sequence>MKMLIHAAWRLPIDDDRHIGVARQLYHEVYAETGGRAGTGCT</sequence>
<name>A0ABW7TKA5_9NOCA</name>